<dbReference type="Gene3D" id="3.30.470.20">
    <property type="entry name" value="ATP-grasp fold, B domain"/>
    <property type="match status" value="1"/>
</dbReference>
<sequence>MRFFLINRPENVNLKKYFKLACEKYDVEFIELIAKKTDYLSLDVTSDDIVHRVTSEHKGQMIEKYLLTKNPTTFYKDPLQGIRKYDNVIESTIVHAANDIPVAKSVFIVPKDDKPALKKYVEYLGGFPIIIKVAGGSKGVGVMKVDSFSSLSSVVDYLNESNGKYILREFIDIGTPAHTYRAIVVGDEVVFSYKNESISSEDFRSNVNQEERNRTQIQLSEEEKATIVKTVSVLNFELGGVDFLRRENGEMAILEVNTPFNFVPVIDDLEFPIHEVMVKYLIDKAENRG</sequence>
<feature type="domain" description="ATP-grasp" evidence="2">
    <location>
        <begin position="92"/>
        <end position="282"/>
    </location>
</feature>
<dbReference type="GO" id="GO:0018169">
    <property type="term" value="F:ribosomal S6-glutamic acid ligase activity"/>
    <property type="evidence" value="ECO:0007669"/>
    <property type="project" value="TreeGrafter"/>
</dbReference>
<dbReference type="PROSITE" id="PS50975">
    <property type="entry name" value="ATP_GRASP"/>
    <property type="match status" value="1"/>
</dbReference>
<accession>A0A955L781</accession>
<evidence type="ECO:0000259" key="2">
    <source>
        <dbReference type="PROSITE" id="PS50975"/>
    </source>
</evidence>
<dbReference type="EMBL" id="JAGQLK010000204">
    <property type="protein sequence ID" value="MCA9383993.1"/>
    <property type="molecule type" value="Genomic_DNA"/>
</dbReference>
<dbReference type="GO" id="GO:0005737">
    <property type="term" value="C:cytoplasm"/>
    <property type="evidence" value="ECO:0007669"/>
    <property type="project" value="TreeGrafter"/>
</dbReference>
<keyword evidence="1" id="KW-0547">Nucleotide-binding</keyword>
<dbReference type="SUPFAM" id="SSF56059">
    <property type="entry name" value="Glutathione synthetase ATP-binding domain-like"/>
    <property type="match status" value="1"/>
</dbReference>
<evidence type="ECO:0000313" key="3">
    <source>
        <dbReference type="EMBL" id="MCA9383993.1"/>
    </source>
</evidence>
<dbReference type="AlphaFoldDB" id="A0A955L781"/>
<dbReference type="Pfam" id="PF08443">
    <property type="entry name" value="RimK"/>
    <property type="match status" value="1"/>
</dbReference>
<dbReference type="PANTHER" id="PTHR21621:SF0">
    <property type="entry name" value="BETA-CITRYLGLUTAMATE SYNTHASE B-RELATED"/>
    <property type="match status" value="1"/>
</dbReference>
<dbReference type="InterPro" id="IPR013651">
    <property type="entry name" value="ATP-grasp_RimK-type"/>
</dbReference>
<gene>
    <name evidence="3" type="ORF">KC909_06555</name>
</gene>
<dbReference type="InterPro" id="IPR013815">
    <property type="entry name" value="ATP_grasp_subdomain_1"/>
</dbReference>
<dbReference type="PANTHER" id="PTHR21621">
    <property type="entry name" value="RIBOSOMAL PROTEIN S6 MODIFICATION PROTEIN"/>
    <property type="match status" value="1"/>
</dbReference>
<comment type="caution">
    <text evidence="3">The sequence shown here is derived from an EMBL/GenBank/DDBJ whole genome shotgun (WGS) entry which is preliminary data.</text>
</comment>
<organism evidence="3 4">
    <name type="scientific">Candidatus Dojkabacteria bacterium</name>
    <dbReference type="NCBI Taxonomy" id="2099670"/>
    <lineage>
        <taxon>Bacteria</taxon>
        <taxon>Candidatus Dojkabacteria</taxon>
    </lineage>
</organism>
<dbReference type="GO" id="GO:0009432">
    <property type="term" value="P:SOS response"/>
    <property type="evidence" value="ECO:0007669"/>
    <property type="project" value="TreeGrafter"/>
</dbReference>
<name>A0A955L781_9BACT</name>
<evidence type="ECO:0000256" key="1">
    <source>
        <dbReference type="PROSITE-ProRule" id="PRU00409"/>
    </source>
</evidence>
<proteinExistence type="predicted"/>
<dbReference type="InterPro" id="IPR011761">
    <property type="entry name" value="ATP-grasp"/>
</dbReference>
<evidence type="ECO:0000313" key="4">
    <source>
        <dbReference type="Proteomes" id="UP000783287"/>
    </source>
</evidence>
<dbReference type="Gene3D" id="3.30.1490.20">
    <property type="entry name" value="ATP-grasp fold, A domain"/>
    <property type="match status" value="1"/>
</dbReference>
<reference evidence="3" key="2">
    <citation type="journal article" date="2021" name="Microbiome">
        <title>Successional dynamics and alternative stable states in a saline activated sludge microbial community over 9 years.</title>
        <authorList>
            <person name="Wang Y."/>
            <person name="Ye J."/>
            <person name="Ju F."/>
            <person name="Liu L."/>
            <person name="Boyd J.A."/>
            <person name="Deng Y."/>
            <person name="Parks D.H."/>
            <person name="Jiang X."/>
            <person name="Yin X."/>
            <person name="Woodcroft B.J."/>
            <person name="Tyson G.W."/>
            <person name="Hugenholtz P."/>
            <person name="Polz M.F."/>
            <person name="Zhang T."/>
        </authorList>
    </citation>
    <scope>NUCLEOTIDE SEQUENCE</scope>
    <source>
        <strain evidence="3">HKST-UBA14</strain>
    </source>
</reference>
<keyword evidence="1" id="KW-0067">ATP-binding</keyword>
<protein>
    <recommendedName>
        <fullName evidence="2">ATP-grasp domain-containing protein</fullName>
    </recommendedName>
</protein>
<dbReference type="Proteomes" id="UP000783287">
    <property type="component" value="Unassembled WGS sequence"/>
</dbReference>
<reference evidence="3" key="1">
    <citation type="submission" date="2020-04" db="EMBL/GenBank/DDBJ databases">
        <authorList>
            <person name="Zhang T."/>
        </authorList>
    </citation>
    <scope>NUCLEOTIDE SEQUENCE</scope>
    <source>
        <strain evidence="3">HKST-UBA14</strain>
    </source>
</reference>
<dbReference type="GO" id="GO:0046872">
    <property type="term" value="F:metal ion binding"/>
    <property type="evidence" value="ECO:0007669"/>
    <property type="project" value="InterPro"/>
</dbReference>
<dbReference type="GO" id="GO:0005524">
    <property type="term" value="F:ATP binding"/>
    <property type="evidence" value="ECO:0007669"/>
    <property type="project" value="UniProtKB-UniRule"/>
</dbReference>